<name>A0A8T2TXG4_CERRI</name>
<keyword evidence="2" id="KW-0812">Transmembrane</keyword>
<proteinExistence type="predicted"/>
<feature type="compositionally biased region" description="Polar residues" evidence="1">
    <location>
        <begin position="61"/>
        <end position="74"/>
    </location>
</feature>
<keyword evidence="4" id="KW-1185">Reference proteome</keyword>
<comment type="caution">
    <text evidence="3">The sequence shown here is derived from an EMBL/GenBank/DDBJ whole genome shotgun (WGS) entry which is preliminary data.</text>
</comment>
<accession>A0A8T2TXG4</accession>
<dbReference type="Proteomes" id="UP000825935">
    <property type="component" value="Chromosome 10"/>
</dbReference>
<evidence type="ECO:0000256" key="1">
    <source>
        <dbReference type="SAM" id="MobiDB-lite"/>
    </source>
</evidence>
<keyword evidence="2" id="KW-0472">Membrane</keyword>
<feature type="region of interest" description="Disordered" evidence="1">
    <location>
        <begin position="61"/>
        <end position="81"/>
    </location>
</feature>
<organism evidence="3 4">
    <name type="scientific">Ceratopteris richardii</name>
    <name type="common">Triangle waterfern</name>
    <dbReference type="NCBI Taxonomy" id="49495"/>
    <lineage>
        <taxon>Eukaryota</taxon>
        <taxon>Viridiplantae</taxon>
        <taxon>Streptophyta</taxon>
        <taxon>Embryophyta</taxon>
        <taxon>Tracheophyta</taxon>
        <taxon>Polypodiopsida</taxon>
        <taxon>Polypodiidae</taxon>
        <taxon>Polypodiales</taxon>
        <taxon>Pteridineae</taxon>
        <taxon>Pteridaceae</taxon>
        <taxon>Parkerioideae</taxon>
        <taxon>Ceratopteris</taxon>
    </lineage>
</organism>
<evidence type="ECO:0000313" key="4">
    <source>
        <dbReference type="Proteomes" id="UP000825935"/>
    </source>
</evidence>
<protein>
    <submittedName>
        <fullName evidence="3">Uncharacterized protein</fullName>
    </submittedName>
</protein>
<dbReference type="AlphaFoldDB" id="A0A8T2TXG4"/>
<evidence type="ECO:0000313" key="3">
    <source>
        <dbReference type="EMBL" id="KAH7426950.1"/>
    </source>
</evidence>
<sequence>MATAVCLHGTKMIALPNALVLHARRSPHSVRCCNGRQRRENYSEDWDAAWEELKKKSLSGSELTKPNSLESNFEQNERDVGPRFTKWGGSVRGGKYRLGEGADRILDIWGNGDAALYAAMAVIVLFFVLLQFPPPSASS</sequence>
<evidence type="ECO:0000256" key="2">
    <source>
        <dbReference type="SAM" id="Phobius"/>
    </source>
</evidence>
<gene>
    <name evidence="3" type="ORF">KP509_10G023300</name>
</gene>
<feature type="transmembrane region" description="Helical" evidence="2">
    <location>
        <begin position="114"/>
        <end position="132"/>
    </location>
</feature>
<keyword evidence="2" id="KW-1133">Transmembrane helix</keyword>
<dbReference type="EMBL" id="CM035415">
    <property type="protein sequence ID" value="KAH7426950.1"/>
    <property type="molecule type" value="Genomic_DNA"/>
</dbReference>
<reference evidence="3" key="1">
    <citation type="submission" date="2021-08" db="EMBL/GenBank/DDBJ databases">
        <title>WGS assembly of Ceratopteris richardii.</title>
        <authorList>
            <person name="Marchant D.B."/>
            <person name="Chen G."/>
            <person name="Jenkins J."/>
            <person name="Shu S."/>
            <person name="Leebens-Mack J."/>
            <person name="Grimwood J."/>
            <person name="Schmutz J."/>
            <person name="Soltis P."/>
            <person name="Soltis D."/>
            <person name="Chen Z.-H."/>
        </authorList>
    </citation>
    <scope>NUCLEOTIDE SEQUENCE</scope>
    <source>
        <strain evidence="3">Whitten #5841</strain>
        <tissue evidence="3">Leaf</tissue>
    </source>
</reference>